<organism evidence="2">
    <name type="scientific">marine sediment metagenome</name>
    <dbReference type="NCBI Taxonomy" id="412755"/>
    <lineage>
        <taxon>unclassified sequences</taxon>
        <taxon>metagenomes</taxon>
        <taxon>ecological metagenomes</taxon>
    </lineage>
</organism>
<keyword evidence="1" id="KW-0472">Membrane</keyword>
<evidence type="ECO:0000313" key="2">
    <source>
        <dbReference type="EMBL" id="GAH79363.1"/>
    </source>
</evidence>
<feature type="transmembrane region" description="Helical" evidence="1">
    <location>
        <begin position="12"/>
        <end position="31"/>
    </location>
</feature>
<protein>
    <submittedName>
        <fullName evidence="2">Uncharacterized protein</fullName>
    </submittedName>
</protein>
<proteinExistence type="predicted"/>
<feature type="non-terminal residue" evidence="2">
    <location>
        <position position="120"/>
    </location>
</feature>
<sequence>MRFVGRIVEENKAVTTIAITSIIALFGIYALQYVMQFIVPREVPEYPEPYGAMWFYPAGHIMNVDYGAGDEPVYFGEAFPGTLNSEAGWRMYRYEYATIEGDLEVIGVRFASGNTNFDKV</sequence>
<dbReference type="EMBL" id="BARU01036644">
    <property type="protein sequence ID" value="GAH79363.1"/>
    <property type="molecule type" value="Genomic_DNA"/>
</dbReference>
<evidence type="ECO:0000256" key="1">
    <source>
        <dbReference type="SAM" id="Phobius"/>
    </source>
</evidence>
<gene>
    <name evidence="2" type="ORF">S03H2_57188</name>
</gene>
<name>X1KBA6_9ZZZZ</name>
<keyword evidence="1" id="KW-0812">Transmembrane</keyword>
<comment type="caution">
    <text evidence="2">The sequence shown here is derived from an EMBL/GenBank/DDBJ whole genome shotgun (WGS) entry which is preliminary data.</text>
</comment>
<keyword evidence="1" id="KW-1133">Transmembrane helix</keyword>
<accession>X1KBA6</accession>
<dbReference type="AlphaFoldDB" id="X1KBA6"/>
<reference evidence="2" key="1">
    <citation type="journal article" date="2014" name="Front. Microbiol.">
        <title>High frequency of phylogenetically diverse reductive dehalogenase-homologous genes in deep subseafloor sedimentary metagenomes.</title>
        <authorList>
            <person name="Kawai M."/>
            <person name="Futagami T."/>
            <person name="Toyoda A."/>
            <person name="Takaki Y."/>
            <person name="Nishi S."/>
            <person name="Hori S."/>
            <person name="Arai W."/>
            <person name="Tsubouchi T."/>
            <person name="Morono Y."/>
            <person name="Uchiyama I."/>
            <person name="Ito T."/>
            <person name="Fujiyama A."/>
            <person name="Inagaki F."/>
            <person name="Takami H."/>
        </authorList>
    </citation>
    <scope>NUCLEOTIDE SEQUENCE</scope>
    <source>
        <strain evidence="2">Expedition CK06-06</strain>
    </source>
</reference>